<dbReference type="Pfam" id="PF00563">
    <property type="entry name" value="EAL"/>
    <property type="match status" value="1"/>
</dbReference>
<dbReference type="PANTHER" id="PTHR33121">
    <property type="entry name" value="CYCLIC DI-GMP PHOSPHODIESTERASE PDEF"/>
    <property type="match status" value="1"/>
</dbReference>
<gene>
    <name evidence="2" type="primary">cph2_2</name>
    <name evidence="2" type="ORF">AW08_01649</name>
</gene>
<dbReference type="FunFam" id="3.20.20.450:FF:000001">
    <property type="entry name" value="Cyclic di-GMP phosphodiesterase yahA"/>
    <property type="match status" value="1"/>
</dbReference>
<dbReference type="InterPro" id="IPR050706">
    <property type="entry name" value="Cyclic-di-GMP_PDE-like"/>
</dbReference>
<organism evidence="2 3">
    <name type="scientific">Candidatus Accumulibacter adjunctus</name>
    <dbReference type="NCBI Taxonomy" id="1454001"/>
    <lineage>
        <taxon>Bacteria</taxon>
        <taxon>Pseudomonadati</taxon>
        <taxon>Pseudomonadota</taxon>
        <taxon>Betaproteobacteria</taxon>
        <taxon>Candidatus Accumulibacter</taxon>
    </lineage>
</organism>
<proteinExistence type="predicted"/>
<dbReference type="Gene3D" id="3.20.20.450">
    <property type="entry name" value="EAL domain"/>
    <property type="match status" value="1"/>
</dbReference>
<dbReference type="SUPFAM" id="SSF141868">
    <property type="entry name" value="EAL domain-like"/>
    <property type="match status" value="1"/>
</dbReference>
<dbReference type="Proteomes" id="UP000020218">
    <property type="component" value="Unassembled WGS sequence"/>
</dbReference>
<feature type="domain" description="EAL" evidence="1">
    <location>
        <begin position="26"/>
        <end position="280"/>
    </location>
</feature>
<dbReference type="PATRIC" id="fig|1454001.3.peg.1574"/>
<evidence type="ECO:0000259" key="1">
    <source>
        <dbReference type="PROSITE" id="PS50883"/>
    </source>
</evidence>
<dbReference type="InterPro" id="IPR035919">
    <property type="entry name" value="EAL_sf"/>
</dbReference>
<evidence type="ECO:0000313" key="3">
    <source>
        <dbReference type="Proteomes" id="UP000020218"/>
    </source>
</evidence>
<dbReference type="CDD" id="cd01948">
    <property type="entry name" value="EAL"/>
    <property type="match status" value="1"/>
</dbReference>
<keyword evidence="3" id="KW-1185">Reference proteome</keyword>
<dbReference type="PANTHER" id="PTHR33121:SF79">
    <property type="entry name" value="CYCLIC DI-GMP PHOSPHODIESTERASE PDED-RELATED"/>
    <property type="match status" value="1"/>
</dbReference>
<evidence type="ECO:0000313" key="2">
    <source>
        <dbReference type="EMBL" id="EXI68044.1"/>
    </source>
</evidence>
<dbReference type="GO" id="GO:0071111">
    <property type="term" value="F:cyclic-guanylate-specific phosphodiesterase activity"/>
    <property type="evidence" value="ECO:0007669"/>
    <property type="project" value="InterPro"/>
</dbReference>
<dbReference type="EMBL" id="JFAX01000007">
    <property type="protein sequence ID" value="EXI68044.1"/>
    <property type="molecule type" value="Genomic_DNA"/>
</dbReference>
<accession>A0A011PP23</accession>
<sequence>MYAAKTAGPSSSRFFADEMNVAASAKLELESDLRRAIAGEGLQLYFQPKVDLATGRVIGAEALVRWQHPRRGLLTPLQFVPLAEECGLIVALGDWVVAAAAAQLRAWTEAGIETVCIAVNLASPSFQQPDIVDRLVGIVRRAGVAPRQIVLDLTESLLMVDGERTIAVLDRLREQGFGLALDDFGTGYSSLGYLKRFPLDELKIDRSFVSDASGDSKDAAIVLSIIELGRHFGMRVVAEGVETAEQARFLLAKGCPIQQGFLFSRPLPAADFSALLQSGRGNDFRRQLAAAG</sequence>
<reference evidence="2" key="1">
    <citation type="submission" date="2014-02" db="EMBL/GenBank/DDBJ databases">
        <title>Expanding our view of genomic diversity in Candidatus Accumulibacter clades.</title>
        <authorList>
            <person name="Skennerton C.T."/>
            <person name="Barr J.J."/>
            <person name="Slater F.R."/>
            <person name="Bond P.L."/>
            <person name="Tyson G.W."/>
        </authorList>
    </citation>
    <scope>NUCLEOTIDE SEQUENCE [LARGE SCALE GENOMIC DNA]</scope>
</reference>
<name>A0A011PP23_9PROT</name>
<dbReference type="SMART" id="SM00052">
    <property type="entry name" value="EAL"/>
    <property type="match status" value="1"/>
</dbReference>
<protein>
    <submittedName>
        <fullName evidence="2">Bacteriophytochrome cph2</fullName>
    </submittedName>
</protein>
<dbReference type="STRING" id="1454001.AW08_01649"/>
<dbReference type="AlphaFoldDB" id="A0A011PP23"/>
<comment type="caution">
    <text evidence="2">The sequence shown here is derived from an EMBL/GenBank/DDBJ whole genome shotgun (WGS) entry which is preliminary data.</text>
</comment>
<dbReference type="PROSITE" id="PS50883">
    <property type="entry name" value="EAL"/>
    <property type="match status" value="1"/>
</dbReference>
<dbReference type="InterPro" id="IPR001633">
    <property type="entry name" value="EAL_dom"/>
</dbReference>